<evidence type="ECO:0000259" key="7">
    <source>
        <dbReference type="Pfam" id="PF08340"/>
    </source>
</evidence>
<dbReference type="eggNOG" id="COG1561">
    <property type="taxonomic scope" value="Bacteria"/>
</dbReference>
<evidence type="ECO:0000256" key="5">
    <source>
        <dbReference type="ARBA" id="ARBA00035648"/>
    </source>
</evidence>
<gene>
    <name evidence="8" type="ORF">K1I37_09315</name>
</gene>
<dbReference type="KEGG" id="aaco:K1I37_09315"/>
<accession>T0C5T5</accession>
<dbReference type="PANTHER" id="PTHR30636:SF3">
    <property type="entry name" value="UPF0701 PROTEIN YICC"/>
    <property type="match status" value="1"/>
</dbReference>
<keyword evidence="2" id="KW-0540">Nuclease</keyword>
<feature type="domain" description="Endoribonuclease YicC-like N-terminal" evidence="6">
    <location>
        <begin position="3"/>
        <end position="157"/>
    </location>
</feature>
<comment type="similarity">
    <text evidence="5">Belongs to the YicC/YloC family.</text>
</comment>
<dbReference type="PANTHER" id="PTHR30636">
    <property type="entry name" value="UPF0701 PROTEIN YICC"/>
    <property type="match status" value="1"/>
</dbReference>
<evidence type="ECO:0000256" key="4">
    <source>
        <dbReference type="ARBA" id="ARBA00022801"/>
    </source>
</evidence>
<dbReference type="Pfam" id="PF08340">
    <property type="entry name" value="YicC-like_C"/>
    <property type="match status" value="1"/>
</dbReference>
<organism evidence="8 9">
    <name type="scientific">Alicyclobacillus acidoterrestris (strain ATCC 49025 / DSM 3922 / CIP 106132 / NCIMB 13137 / GD3B)</name>
    <dbReference type="NCBI Taxonomy" id="1356854"/>
    <lineage>
        <taxon>Bacteria</taxon>
        <taxon>Bacillati</taxon>
        <taxon>Bacillota</taxon>
        <taxon>Bacilli</taxon>
        <taxon>Bacillales</taxon>
        <taxon>Alicyclobacillaceae</taxon>
        <taxon>Alicyclobacillus</taxon>
    </lineage>
</organism>
<dbReference type="InterPro" id="IPR013551">
    <property type="entry name" value="YicC-like_C"/>
</dbReference>
<comment type="cofactor">
    <cofactor evidence="1">
        <name>a divalent metal cation</name>
        <dbReference type="ChEBI" id="CHEBI:60240"/>
    </cofactor>
</comment>
<accession>A0A9E6ZWV5</accession>
<evidence type="ECO:0000256" key="2">
    <source>
        <dbReference type="ARBA" id="ARBA00022722"/>
    </source>
</evidence>
<keyword evidence="3" id="KW-0255">Endonuclease</keyword>
<feature type="domain" description="Endoribonuclease YicC-like C-terminal" evidence="7">
    <location>
        <begin position="175"/>
        <end position="291"/>
    </location>
</feature>
<evidence type="ECO:0000313" key="9">
    <source>
        <dbReference type="Proteomes" id="UP000829401"/>
    </source>
</evidence>
<dbReference type="InterPro" id="IPR005229">
    <property type="entry name" value="YicC/YloC-like"/>
</dbReference>
<protein>
    <submittedName>
        <fullName evidence="8">YicC family protein</fullName>
    </submittedName>
</protein>
<dbReference type="RefSeq" id="WP_021295441.1">
    <property type="nucleotide sequence ID" value="NZ_AURB01000068.1"/>
</dbReference>
<dbReference type="GO" id="GO:0004521">
    <property type="term" value="F:RNA endonuclease activity"/>
    <property type="evidence" value="ECO:0007669"/>
    <property type="project" value="InterPro"/>
</dbReference>
<dbReference type="EMBL" id="CP080467">
    <property type="protein sequence ID" value="UNO50614.1"/>
    <property type="molecule type" value="Genomic_DNA"/>
</dbReference>
<evidence type="ECO:0000256" key="3">
    <source>
        <dbReference type="ARBA" id="ARBA00022759"/>
    </source>
</evidence>
<keyword evidence="9" id="KW-1185">Reference proteome</keyword>
<proteinExistence type="inferred from homology"/>
<name>T0C5T5_ALIAG</name>
<evidence type="ECO:0000259" key="6">
    <source>
        <dbReference type="Pfam" id="PF03755"/>
    </source>
</evidence>
<keyword evidence="4" id="KW-0378">Hydrolase</keyword>
<dbReference type="Proteomes" id="UP000829401">
    <property type="component" value="Chromosome"/>
</dbReference>
<dbReference type="OrthoDB" id="9771229at2"/>
<dbReference type="Pfam" id="PF03755">
    <property type="entry name" value="YicC-like_N"/>
    <property type="match status" value="1"/>
</dbReference>
<dbReference type="AlphaFoldDB" id="T0C5T5"/>
<dbReference type="InterPro" id="IPR013527">
    <property type="entry name" value="YicC-like_N"/>
</dbReference>
<evidence type="ECO:0000256" key="1">
    <source>
        <dbReference type="ARBA" id="ARBA00001968"/>
    </source>
</evidence>
<dbReference type="NCBIfam" id="TIGR00255">
    <property type="entry name" value="YicC/YloC family endoribonuclease"/>
    <property type="match status" value="1"/>
</dbReference>
<evidence type="ECO:0000313" key="8">
    <source>
        <dbReference type="EMBL" id="UNO50614.1"/>
    </source>
</evidence>
<reference evidence="9" key="1">
    <citation type="journal article" date="2022" name="G3 (Bethesda)">
        <title>Unveiling the complete genome sequence of Alicyclobacillus acidoterrestris DSM 3922T, a taint-producing strain.</title>
        <authorList>
            <person name="Leonardo I.C."/>
            <person name="Barreto Crespo M.T."/>
            <person name="Gaspar F.B."/>
        </authorList>
    </citation>
    <scope>NUCLEOTIDE SEQUENCE [LARGE SCALE GENOMIC DNA]</scope>
    <source>
        <strain evidence="9">DSM 3922</strain>
    </source>
</reference>
<dbReference type="GO" id="GO:0016787">
    <property type="term" value="F:hydrolase activity"/>
    <property type="evidence" value="ECO:0007669"/>
    <property type="project" value="UniProtKB-KW"/>
</dbReference>
<sequence length="291" mass="33405">MTLRSMTGYGQMTLSTEQVVVSVEMKSVNHRFQEFHLRVPKEWLQLEEMARQELGRVIHRGRVDVFVNLEMTSRATEVVVNWNLLDGLIAAEQELLRRFGRELDAHTVRDWLKHPDVVQVVPKLADGEEVERAVRACLQQAAAKLVSMREREGSRLQASFEEKLGRLEACLAHVKEHDRQAVKDKLAQLQARIEQLRIEVEPERLLQEVVLLVDKSAVDEEVVRLASHLESFREALSQTGSIGRRLDFIVQEMHREVNTIGSKALDARIASLVVEMKVLVEQLREQVQNVE</sequence>
<dbReference type="STRING" id="1356854.N007_03060"/>